<dbReference type="PANTHER" id="PTHR42993:SF1">
    <property type="entry name" value="MAOC-LIKE DEHYDRATASE DOMAIN-CONTAINING PROTEIN"/>
    <property type="match status" value="1"/>
</dbReference>
<dbReference type="STRING" id="493475.GARC_2312"/>
<dbReference type="eggNOG" id="COG2030">
    <property type="taxonomic scope" value="Bacteria"/>
</dbReference>
<dbReference type="Pfam" id="PF01575">
    <property type="entry name" value="MaoC_dehydratas"/>
    <property type="match status" value="1"/>
</dbReference>
<accession>K6YRH8</accession>
<sequence length="150" mass="16924">MNKKLLELSTGEQLPVGDWITISQADIDMFAKATNDHQWIHVDPERCEKESPFATTIAHGYLTVTLMPNSLYQSIQADPVYKSLLNYGVDKIRFIEPVRVNDKIRFVSTLLKTEQKSSGKLFYFETTAEIEGRNKPAMKGVFLTLLVGAA</sequence>
<gene>
    <name evidence="2" type="primary">nodN</name>
    <name evidence="2" type="ORF">GARC_2312</name>
</gene>
<name>K6YRH8_9ALTE</name>
<evidence type="ECO:0000313" key="2">
    <source>
        <dbReference type="EMBL" id="GAC19278.1"/>
    </source>
</evidence>
<dbReference type="PANTHER" id="PTHR42993">
    <property type="entry name" value="MAOC-LIKE DEHYDRATASE DOMAIN-CONTAINING PROTEIN"/>
    <property type="match status" value="1"/>
</dbReference>
<dbReference type="InterPro" id="IPR029069">
    <property type="entry name" value="HotDog_dom_sf"/>
</dbReference>
<dbReference type="Gene3D" id="3.10.129.10">
    <property type="entry name" value="Hotdog Thioesterase"/>
    <property type="match status" value="1"/>
</dbReference>
<feature type="domain" description="MaoC-like" evidence="1">
    <location>
        <begin position="12"/>
        <end position="115"/>
    </location>
</feature>
<evidence type="ECO:0000259" key="1">
    <source>
        <dbReference type="Pfam" id="PF01575"/>
    </source>
</evidence>
<dbReference type="Proteomes" id="UP000006327">
    <property type="component" value="Unassembled WGS sequence"/>
</dbReference>
<dbReference type="InterPro" id="IPR002539">
    <property type="entry name" value="MaoC-like_dom"/>
</dbReference>
<dbReference type="RefSeq" id="WP_007619943.1">
    <property type="nucleotide sequence ID" value="NZ_BAEO01000029.1"/>
</dbReference>
<organism evidence="2 3">
    <name type="scientific">Paraglaciecola arctica BSs20135</name>
    <dbReference type="NCBI Taxonomy" id="493475"/>
    <lineage>
        <taxon>Bacteria</taxon>
        <taxon>Pseudomonadati</taxon>
        <taxon>Pseudomonadota</taxon>
        <taxon>Gammaproteobacteria</taxon>
        <taxon>Alteromonadales</taxon>
        <taxon>Alteromonadaceae</taxon>
        <taxon>Paraglaciecola</taxon>
    </lineage>
</organism>
<evidence type="ECO:0000313" key="3">
    <source>
        <dbReference type="Proteomes" id="UP000006327"/>
    </source>
</evidence>
<dbReference type="SUPFAM" id="SSF54637">
    <property type="entry name" value="Thioesterase/thiol ester dehydrase-isomerase"/>
    <property type="match status" value="1"/>
</dbReference>
<dbReference type="AlphaFoldDB" id="K6YRH8"/>
<reference evidence="2 3" key="1">
    <citation type="journal article" date="2017" name="Antonie Van Leeuwenhoek">
        <title>Rhizobium rhizosphaerae sp. nov., a novel species isolated from rice rhizosphere.</title>
        <authorList>
            <person name="Zhao J.J."/>
            <person name="Zhang J."/>
            <person name="Zhang R.J."/>
            <person name="Zhang C.W."/>
            <person name="Yin H.Q."/>
            <person name="Zhang X.X."/>
        </authorList>
    </citation>
    <scope>NUCLEOTIDE SEQUENCE [LARGE SCALE GENOMIC DNA]</scope>
    <source>
        <strain evidence="2 3">BSs20135</strain>
    </source>
</reference>
<proteinExistence type="predicted"/>
<keyword evidence="3" id="KW-1185">Reference proteome</keyword>
<dbReference type="OrthoDB" id="9801735at2"/>
<comment type="caution">
    <text evidence="2">The sequence shown here is derived from an EMBL/GenBank/DDBJ whole genome shotgun (WGS) entry which is preliminary data.</text>
</comment>
<protein>
    <submittedName>
        <fullName evidence="2">Nodulation protein N</fullName>
    </submittedName>
</protein>
<dbReference type="EMBL" id="BAEO01000029">
    <property type="protein sequence ID" value="GAC19278.1"/>
    <property type="molecule type" value="Genomic_DNA"/>
</dbReference>
<dbReference type="CDD" id="cd03450">
    <property type="entry name" value="NodN"/>
    <property type="match status" value="1"/>
</dbReference>
<dbReference type="InterPro" id="IPR039375">
    <property type="entry name" value="NodN-like"/>
</dbReference>